<sequence>MRIVAITILFLVGAGCAGTEKKNSPEANLSLVAVSPDIAPFFIRQRVEISYGEDTHLLDAVIEFDGTTVRTVFLDPASRPAIVMEQAGNEFKAFGPQVDALPFDPRWIMQVIGSALLMSPLHQLEFEQEVRPSALGVVRDTAVDGRLTTRFVESHHTQIEYSWDGHACPTSIKIENSKQLYSLNITTLQCGEDLNE</sequence>
<keyword evidence="2" id="KW-1185">Reference proteome</keyword>
<organism evidence="1 2">
    <name type="scientific">Microvenator marinus</name>
    <dbReference type="NCBI Taxonomy" id="2600177"/>
    <lineage>
        <taxon>Bacteria</taxon>
        <taxon>Deltaproteobacteria</taxon>
        <taxon>Bradymonadales</taxon>
        <taxon>Microvenatoraceae</taxon>
        <taxon>Microvenator</taxon>
    </lineage>
</organism>
<evidence type="ECO:0000313" key="1">
    <source>
        <dbReference type="EMBL" id="QED28388.1"/>
    </source>
</evidence>
<dbReference type="EMBL" id="CP042467">
    <property type="protein sequence ID" value="QED28388.1"/>
    <property type="molecule type" value="Genomic_DNA"/>
</dbReference>
<evidence type="ECO:0000313" key="2">
    <source>
        <dbReference type="Proteomes" id="UP000321595"/>
    </source>
</evidence>
<dbReference type="KEGG" id="bbae:FRD01_14330"/>
<reference evidence="1 2" key="1">
    <citation type="submission" date="2019-08" db="EMBL/GenBank/DDBJ databases">
        <authorList>
            <person name="Liang Q."/>
        </authorList>
    </citation>
    <scope>NUCLEOTIDE SEQUENCE [LARGE SCALE GENOMIC DNA]</scope>
    <source>
        <strain evidence="1 2">V1718</strain>
    </source>
</reference>
<dbReference type="Pfam" id="PF11659">
    <property type="entry name" value="DUF3261"/>
    <property type="match status" value="1"/>
</dbReference>
<dbReference type="RefSeq" id="WP_146960770.1">
    <property type="nucleotide sequence ID" value="NZ_CP042467.1"/>
</dbReference>
<protein>
    <submittedName>
        <fullName evidence="1">DUF3261 domain-containing protein</fullName>
    </submittedName>
</protein>
<name>A0A5B8XU02_9DELT</name>
<accession>A0A5B8XU02</accession>
<proteinExistence type="predicted"/>
<dbReference type="AlphaFoldDB" id="A0A5B8XU02"/>
<gene>
    <name evidence="1" type="ORF">FRD01_14330</name>
</gene>
<dbReference type="InterPro" id="IPR021675">
    <property type="entry name" value="DUF3261"/>
</dbReference>
<dbReference type="PROSITE" id="PS51257">
    <property type="entry name" value="PROKAR_LIPOPROTEIN"/>
    <property type="match status" value="1"/>
</dbReference>
<dbReference type="Proteomes" id="UP000321595">
    <property type="component" value="Chromosome"/>
</dbReference>